<dbReference type="WBParaSite" id="RSKR_0000854400.1">
    <property type="protein sequence ID" value="RSKR_0000854400.1"/>
    <property type="gene ID" value="RSKR_0000854400"/>
</dbReference>
<name>A0AC35U851_9BILA</name>
<sequence>MGNSFTSLLFKNTDHRVVILGLDNAGKTTILYRIKLHQIVLPQPTVGFNCEKCRVENGIAKGHHFSLWDIGGHHRLRPLWKTYIKSTTAVIYVIDTSCKTRLDESKDELEILINSSGLPISVPILILANKQDLPSSMKSDNVLEEMNVNFNKRIVEWVDVCALTGEGLEDIFGKLLTMINASKVLLSPGKSIRKS</sequence>
<protein>
    <submittedName>
        <fullName evidence="2">ADP-ribosylation factor-like protein</fullName>
    </submittedName>
</protein>
<accession>A0AC35U851</accession>
<evidence type="ECO:0000313" key="1">
    <source>
        <dbReference type="Proteomes" id="UP000095286"/>
    </source>
</evidence>
<proteinExistence type="predicted"/>
<evidence type="ECO:0000313" key="2">
    <source>
        <dbReference type="WBParaSite" id="RSKR_0000854400.1"/>
    </source>
</evidence>
<dbReference type="Proteomes" id="UP000095286">
    <property type="component" value="Unplaced"/>
</dbReference>
<organism evidence="1 2">
    <name type="scientific">Rhabditophanes sp. KR3021</name>
    <dbReference type="NCBI Taxonomy" id="114890"/>
    <lineage>
        <taxon>Eukaryota</taxon>
        <taxon>Metazoa</taxon>
        <taxon>Ecdysozoa</taxon>
        <taxon>Nematoda</taxon>
        <taxon>Chromadorea</taxon>
        <taxon>Rhabditida</taxon>
        <taxon>Tylenchina</taxon>
        <taxon>Panagrolaimomorpha</taxon>
        <taxon>Strongyloidoidea</taxon>
        <taxon>Alloionematidae</taxon>
        <taxon>Rhabditophanes</taxon>
    </lineage>
</organism>
<reference evidence="2" key="1">
    <citation type="submission" date="2016-11" db="UniProtKB">
        <authorList>
            <consortium name="WormBaseParasite"/>
        </authorList>
    </citation>
    <scope>IDENTIFICATION</scope>
    <source>
        <strain evidence="2">KR3021</strain>
    </source>
</reference>